<accession>A0A517P3Y8</accession>
<feature type="compositionally biased region" description="Basic and acidic residues" evidence="1">
    <location>
        <begin position="243"/>
        <end position="254"/>
    </location>
</feature>
<name>A0A517P3Y8_9PLAN</name>
<evidence type="ECO:0000259" key="2">
    <source>
        <dbReference type="Pfam" id="PF00656"/>
    </source>
</evidence>
<keyword evidence="4" id="KW-1185">Reference proteome</keyword>
<dbReference type="Proteomes" id="UP000318741">
    <property type="component" value="Chromosome"/>
</dbReference>
<reference evidence="3 4" key="1">
    <citation type="submission" date="2019-02" db="EMBL/GenBank/DDBJ databases">
        <title>Deep-cultivation of Planctomycetes and their phenomic and genomic characterization uncovers novel biology.</title>
        <authorList>
            <person name="Wiegand S."/>
            <person name="Jogler M."/>
            <person name="Boedeker C."/>
            <person name="Pinto D."/>
            <person name="Vollmers J."/>
            <person name="Rivas-Marin E."/>
            <person name="Kohn T."/>
            <person name="Peeters S.H."/>
            <person name="Heuer A."/>
            <person name="Rast P."/>
            <person name="Oberbeckmann S."/>
            <person name="Bunk B."/>
            <person name="Jeske O."/>
            <person name="Meyerdierks A."/>
            <person name="Storesund J.E."/>
            <person name="Kallscheuer N."/>
            <person name="Luecker S."/>
            <person name="Lage O.M."/>
            <person name="Pohl T."/>
            <person name="Merkel B.J."/>
            <person name="Hornburger P."/>
            <person name="Mueller R.-W."/>
            <person name="Bruemmer F."/>
            <person name="Labrenz M."/>
            <person name="Spormann A.M."/>
            <person name="Op den Camp H."/>
            <person name="Overmann J."/>
            <person name="Amann R."/>
            <person name="Jetten M.S.M."/>
            <person name="Mascher T."/>
            <person name="Medema M.H."/>
            <person name="Devos D.P."/>
            <person name="Kaster A.-K."/>
            <person name="Ovreas L."/>
            <person name="Rohde M."/>
            <person name="Galperin M.Y."/>
            <person name="Jogler C."/>
        </authorList>
    </citation>
    <scope>NUCLEOTIDE SEQUENCE [LARGE SCALE GENOMIC DNA]</scope>
    <source>
        <strain evidence="3 4">CA12</strain>
    </source>
</reference>
<feature type="region of interest" description="Disordered" evidence="1">
    <location>
        <begin position="1"/>
        <end position="29"/>
    </location>
</feature>
<evidence type="ECO:0000256" key="1">
    <source>
        <dbReference type="SAM" id="MobiDB-lite"/>
    </source>
</evidence>
<dbReference type="InterPro" id="IPR011600">
    <property type="entry name" value="Pept_C14_caspase"/>
</dbReference>
<evidence type="ECO:0000313" key="4">
    <source>
        <dbReference type="Proteomes" id="UP000318741"/>
    </source>
</evidence>
<dbReference type="GO" id="GO:0004197">
    <property type="term" value="F:cysteine-type endopeptidase activity"/>
    <property type="evidence" value="ECO:0007669"/>
    <property type="project" value="InterPro"/>
</dbReference>
<proteinExistence type="predicted"/>
<gene>
    <name evidence="3" type="ORF">CA12_01720</name>
</gene>
<organism evidence="3 4">
    <name type="scientific">Alienimonas californiensis</name>
    <dbReference type="NCBI Taxonomy" id="2527989"/>
    <lineage>
        <taxon>Bacteria</taxon>
        <taxon>Pseudomonadati</taxon>
        <taxon>Planctomycetota</taxon>
        <taxon>Planctomycetia</taxon>
        <taxon>Planctomycetales</taxon>
        <taxon>Planctomycetaceae</taxon>
        <taxon>Alienimonas</taxon>
    </lineage>
</organism>
<feature type="region of interest" description="Disordered" evidence="1">
    <location>
        <begin position="589"/>
        <end position="608"/>
    </location>
</feature>
<feature type="region of interest" description="Disordered" evidence="1">
    <location>
        <begin position="225"/>
        <end position="257"/>
    </location>
</feature>
<dbReference type="Gene3D" id="3.40.50.1460">
    <property type="match status" value="1"/>
</dbReference>
<dbReference type="OrthoDB" id="1491023at2"/>
<dbReference type="AlphaFoldDB" id="A0A517P3Y8"/>
<evidence type="ECO:0000313" key="3">
    <source>
        <dbReference type="EMBL" id="QDT14104.1"/>
    </source>
</evidence>
<protein>
    <submittedName>
        <fullName evidence="3">Caspase domain protein</fullName>
    </submittedName>
</protein>
<sequence length="608" mass="64722">MSSPEPPARRDVPRTSRPGRPARSAGGALSRATFRGTALLVLLMGGAPSVVAADGAAPGRYAILIGNDAYPGFELSASSANLEAVQRWLRDEAGYAEEEIHLLRNATRAQFLTQFDQALAAIPADGPKAKQIFFYFSGHGTIRPDEDGDELQQVGAHGAGAGDFIDEAFVMIPTGPAAGAPLKPSQYAEEDLVRDDEFFLQMCALTGRCDELVVVVEAGRVGGAGASADGPQTNMAPGGFLEAPRDADPRRKSATDGQAVDLRRTRFDDSCTLLFFAASAALRTDAASKNAAAGGVSGSSPDGSASRFTSEMLSLLRQPDVTWRALCEALESSDDQPGNTATAVALHGNLQRDDFLVREELLGRGEAASPRGFEAFEWRVQNRRGNRSPLDLEADRLPPGTRPELCLTPRSGLLYLYVVDAGPVSPEPGAPFEPRLLSAWPEAEDGARTLRTERIALLPGPTPHRIEVLGSPYRLPALNARRLLALAGAERIHPAPASPTTVDEDRRRTVEDLLDEWMFLQSDTVAENLWAVVANVDPAAAKAASTQLEFRERDELVDRRLALVVAGAGGEAGTAGAFPPVRVRFVLPAAPGDSANREPSNEEPAATD</sequence>
<dbReference type="EMBL" id="CP036265">
    <property type="protein sequence ID" value="QDT14104.1"/>
    <property type="molecule type" value="Genomic_DNA"/>
</dbReference>
<dbReference type="Pfam" id="PF00656">
    <property type="entry name" value="Peptidase_C14"/>
    <property type="match status" value="1"/>
</dbReference>
<dbReference type="KEGG" id="acaf:CA12_01720"/>
<feature type="domain" description="Peptidase C14 caspase" evidence="2">
    <location>
        <begin position="60"/>
        <end position="148"/>
    </location>
</feature>
<dbReference type="GO" id="GO:0006508">
    <property type="term" value="P:proteolysis"/>
    <property type="evidence" value="ECO:0007669"/>
    <property type="project" value="InterPro"/>
</dbReference>